<accession>M2QCJ4</accession>
<reference evidence="2 3" key="1">
    <citation type="journal article" date="2012" name="Proc. Natl. Acad. Sci. U.S.A.">
        <title>Comparative genomics of Ceriporiopsis subvermispora and Phanerochaete chrysosporium provide insight into selective ligninolysis.</title>
        <authorList>
            <person name="Fernandez-Fueyo E."/>
            <person name="Ruiz-Duenas F.J."/>
            <person name="Ferreira P."/>
            <person name="Floudas D."/>
            <person name="Hibbett D.S."/>
            <person name="Canessa P."/>
            <person name="Larrondo L.F."/>
            <person name="James T.Y."/>
            <person name="Seelenfreund D."/>
            <person name="Lobos S."/>
            <person name="Polanco R."/>
            <person name="Tello M."/>
            <person name="Honda Y."/>
            <person name="Watanabe T."/>
            <person name="Watanabe T."/>
            <person name="Ryu J.S."/>
            <person name="Kubicek C.P."/>
            <person name="Schmoll M."/>
            <person name="Gaskell J."/>
            <person name="Hammel K.E."/>
            <person name="St John F.J."/>
            <person name="Vanden Wymelenberg A."/>
            <person name="Sabat G."/>
            <person name="Splinter BonDurant S."/>
            <person name="Syed K."/>
            <person name="Yadav J.S."/>
            <person name="Doddapaneni H."/>
            <person name="Subramanian V."/>
            <person name="Lavin J.L."/>
            <person name="Oguiza J.A."/>
            <person name="Perez G."/>
            <person name="Pisabarro A.G."/>
            <person name="Ramirez L."/>
            <person name="Santoyo F."/>
            <person name="Master E."/>
            <person name="Coutinho P.M."/>
            <person name="Henrissat B."/>
            <person name="Lombard V."/>
            <person name="Magnuson J.K."/>
            <person name="Kuees U."/>
            <person name="Hori C."/>
            <person name="Igarashi K."/>
            <person name="Samejima M."/>
            <person name="Held B.W."/>
            <person name="Barry K.W."/>
            <person name="LaButti K.M."/>
            <person name="Lapidus A."/>
            <person name="Lindquist E.A."/>
            <person name="Lucas S.M."/>
            <person name="Riley R."/>
            <person name="Salamov A.A."/>
            <person name="Hoffmeister D."/>
            <person name="Schwenk D."/>
            <person name="Hadar Y."/>
            <person name="Yarden O."/>
            <person name="de Vries R.P."/>
            <person name="Wiebenga A."/>
            <person name="Stenlid J."/>
            <person name="Eastwood D."/>
            <person name="Grigoriev I.V."/>
            <person name="Berka R.M."/>
            <person name="Blanchette R.A."/>
            <person name="Kersten P."/>
            <person name="Martinez A.T."/>
            <person name="Vicuna R."/>
            <person name="Cullen D."/>
        </authorList>
    </citation>
    <scope>NUCLEOTIDE SEQUENCE [LARGE SCALE GENOMIC DNA]</scope>
    <source>
        <strain evidence="2 3">B</strain>
    </source>
</reference>
<protein>
    <submittedName>
        <fullName evidence="2">Uncharacterized protein</fullName>
    </submittedName>
</protein>
<proteinExistence type="predicted"/>
<evidence type="ECO:0000313" key="2">
    <source>
        <dbReference type="EMBL" id="EMD34738.1"/>
    </source>
</evidence>
<gene>
    <name evidence="2" type="ORF">CERSUDRAFT_75663</name>
</gene>
<sequence length="184" mass="19227">MGVDEVFDGFDAGTSVDNTTDEDDITEGVGADSDETSTDEEVPGIGMGPMLGNKDSGEASKDEEVPGVGMGPTVGNGDNDETSTDEEVPGIGMGPTVDEEEPGPGSKIGVGKGKMGIRGSAIVRDPQKPNRVANGEGRGMRMRGTDAHLSSLMREMCAAMIDRDHVGYGCHLLCLRYSKEKFVA</sequence>
<feature type="compositionally biased region" description="Acidic residues" evidence="1">
    <location>
        <begin position="78"/>
        <end position="88"/>
    </location>
</feature>
<keyword evidence="3" id="KW-1185">Reference proteome</keyword>
<feature type="region of interest" description="Disordered" evidence="1">
    <location>
        <begin position="1"/>
        <end position="113"/>
    </location>
</feature>
<name>M2QCJ4_CERS8</name>
<dbReference type="Proteomes" id="UP000016930">
    <property type="component" value="Unassembled WGS sequence"/>
</dbReference>
<organism evidence="2 3">
    <name type="scientific">Ceriporiopsis subvermispora (strain B)</name>
    <name type="common">White-rot fungus</name>
    <name type="synonym">Gelatoporia subvermispora</name>
    <dbReference type="NCBI Taxonomy" id="914234"/>
    <lineage>
        <taxon>Eukaryota</taxon>
        <taxon>Fungi</taxon>
        <taxon>Dikarya</taxon>
        <taxon>Basidiomycota</taxon>
        <taxon>Agaricomycotina</taxon>
        <taxon>Agaricomycetes</taxon>
        <taxon>Polyporales</taxon>
        <taxon>Gelatoporiaceae</taxon>
        <taxon>Gelatoporia</taxon>
    </lineage>
</organism>
<evidence type="ECO:0000313" key="3">
    <source>
        <dbReference type="Proteomes" id="UP000016930"/>
    </source>
</evidence>
<dbReference type="HOGENOM" id="CLU_1467968_0_0_1"/>
<feature type="compositionally biased region" description="Acidic residues" evidence="1">
    <location>
        <begin position="19"/>
        <end position="42"/>
    </location>
</feature>
<evidence type="ECO:0000256" key="1">
    <source>
        <dbReference type="SAM" id="MobiDB-lite"/>
    </source>
</evidence>
<dbReference type="EMBL" id="KB445802">
    <property type="protein sequence ID" value="EMD34738.1"/>
    <property type="molecule type" value="Genomic_DNA"/>
</dbReference>
<feature type="compositionally biased region" description="Basic and acidic residues" evidence="1">
    <location>
        <begin position="55"/>
        <end position="64"/>
    </location>
</feature>
<dbReference type="AlphaFoldDB" id="M2QCJ4"/>